<reference evidence="2" key="1">
    <citation type="journal article" date="2014" name="Int. J. Syst. Evol. Microbiol.">
        <title>Complete genome sequence of Corynebacterium casei LMG S-19264T (=DSM 44701T), isolated from a smear-ripened cheese.</title>
        <authorList>
            <consortium name="US DOE Joint Genome Institute (JGI-PGF)"/>
            <person name="Walter F."/>
            <person name="Albersmeier A."/>
            <person name="Kalinowski J."/>
            <person name="Ruckert C."/>
        </authorList>
    </citation>
    <scope>NUCLEOTIDE SEQUENCE</scope>
    <source>
        <strain evidence="2">CCM 7897</strain>
    </source>
</reference>
<keyword evidence="3" id="KW-1185">Reference proteome</keyword>
<organism evidence="2 3">
    <name type="scientific">Azorhizobium oxalatiphilum</name>
    <dbReference type="NCBI Taxonomy" id="980631"/>
    <lineage>
        <taxon>Bacteria</taxon>
        <taxon>Pseudomonadati</taxon>
        <taxon>Pseudomonadota</taxon>
        <taxon>Alphaproteobacteria</taxon>
        <taxon>Hyphomicrobiales</taxon>
        <taxon>Xanthobacteraceae</taxon>
        <taxon>Azorhizobium</taxon>
    </lineage>
</organism>
<reference evidence="2" key="2">
    <citation type="submission" date="2020-09" db="EMBL/GenBank/DDBJ databases">
        <authorList>
            <person name="Sun Q."/>
            <person name="Sedlacek I."/>
        </authorList>
    </citation>
    <scope>NUCLEOTIDE SEQUENCE</scope>
    <source>
        <strain evidence="2">CCM 7897</strain>
    </source>
</reference>
<name>A0A917FCU2_9HYPH</name>
<dbReference type="Proteomes" id="UP000606044">
    <property type="component" value="Unassembled WGS sequence"/>
</dbReference>
<protein>
    <recommendedName>
        <fullName evidence="1">SsuA/THI5-like domain-containing protein</fullName>
    </recommendedName>
</protein>
<dbReference type="InterPro" id="IPR015168">
    <property type="entry name" value="SsuA/THI5"/>
</dbReference>
<dbReference type="EMBL" id="BMCT01000002">
    <property type="protein sequence ID" value="GGF63063.1"/>
    <property type="molecule type" value="Genomic_DNA"/>
</dbReference>
<dbReference type="AlphaFoldDB" id="A0A917FCU2"/>
<dbReference type="PANTHER" id="PTHR30024:SF21">
    <property type="entry name" value="ABC TRANSPORTER SUBSTRATE-BINDING PROTEIN"/>
    <property type="match status" value="1"/>
</dbReference>
<dbReference type="Gene3D" id="3.40.190.10">
    <property type="entry name" value="Periplasmic binding protein-like II"/>
    <property type="match status" value="2"/>
</dbReference>
<evidence type="ECO:0000259" key="1">
    <source>
        <dbReference type="Pfam" id="PF09084"/>
    </source>
</evidence>
<sequence>MAGTPRRAEVSYAVKVSRGAGAPIKLQCGVIYMSFHQSLRSLVLAATMAGATLCSAAFNGAKADEISVTQWGTSLYGAPYAVAMADGLFKKAGVDITSIIGSGGGGTTVRNLLASETPYGEVAIAAALAAARQGLDVVVVNAGTRSVAEASLVTMPDSPIKSLKDLEGKKVAITSPKGVSEMLLLMALKEQGVDASKVERVASGGYVNGLTMLEQGAVAAAVLIEPLSIIRADKYRTVVNYGKVLAPMATSVGITTRAFAKANPAKLKAIIAGRAEGVKALYADPAKAATIIAKDFKLDPAIAKIAVDNMIGPRMWSEGEFNIAELNRTVEGLKLIGEVTVDVDWSKLIDPAFLPPALQAVK</sequence>
<evidence type="ECO:0000313" key="2">
    <source>
        <dbReference type="EMBL" id="GGF63063.1"/>
    </source>
</evidence>
<accession>A0A917FCU2</accession>
<dbReference type="PANTHER" id="PTHR30024">
    <property type="entry name" value="ALIPHATIC SULFONATES-BINDING PROTEIN-RELATED"/>
    <property type="match status" value="1"/>
</dbReference>
<gene>
    <name evidence="2" type="ORF">GCM10007301_23550</name>
</gene>
<feature type="domain" description="SsuA/THI5-like" evidence="1">
    <location>
        <begin position="78"/>
        <end position="288"/>
    </location>
</feature>
<proteinExistence type="predicted"/>
<comment type="caution">
    <text evidence="2">The sequence shown here is derived from an EMBL/GenBank/DDBJ whole genome shotgun (WGS) entry which is preliminary data.</text>
</comment>
<dbReference type="SUPFAM" id="SSF53850">
    <property type="entry name" value="Periplasmic binding protein-like II"/>
    <property type="match status" value="1"/>
</dbReference>
<dbReference type="Pfam" id="PF09084">
    <property type="entry name" value="NMT1"/>
    <property type="match status" value="1"/>
</dbReference>
<evidence type="ECO:0000313" key="3">
    <source>
        <dbReference type="Proteomes" id="UP000606044"/>
    </source>
</evidence>